<evidence type="ECO:0000256" key="1">
    <source>
        <dbReference type="SAM" id="MobiDB-lite"/>
    </source>
</evidence>
<keyword evidence="3" id="KW-1185">Reference proteome</keyword>
<comment type="caution">
    <text evidence="2">The sequence shown here is derived from an EMBL/GenBank/DDBJ whole genome shotgun (WGS) entry which is preliminary data.</text>
</comment>
<gene>
    <name evidence="2" type="ORF">HJG63_011161</name>
</gene>
<dbReference type="AlphaFoldDB" id="A0A7J8H0P4"/>
<evidence type="ECO:0000313" key="3">
    <source>
        <dbReference type="Proteomes" id="UP000593571"/>
    </source>
</evidence>
<proteinExistence type="predicted"/>
<name>A0A7J8H0P4_ROUAE</name>
<feature type="compositionally biased region" description="Basic and acidic residues" evidence="1">
    <location>
        <begin position="110"/>
        <end position="120"/>
    </location>
</feature>
<reference evidence="2 3" key="1">
    <citation type="journal article" date="2020" name="Nature">
        <title>Six reference-quality genomes reveal evolution of bat adaptations.</title>
        <authorList>
            <person name="Jebb D."/>
            <person name="Huang Z."/>
            <person name="Pippel M."/>
            <person name="Hughes G.M."/>
            <person name="Lavrichenko K."/>
            <person name="Devanna P."/>
            <person name="Winkler S."/>
            <person name="Jermiin L.S."/>
            <person name="Skirmuntt E.C."/>
            <person name="Katzourakis A."/>
            <person name="Burkitt-Gray L."/>
            <person name="Ray D.A."/>
            <person name="Sullivan K.A.M."/>
            <person name="Roscito J.G."/>
            <person name="Kirilenko B.M."/>
            <person name="Davalos L.M."/>
            <person name="Corthals A.P."/>
            <person name="Power M.L."/>
            <person name="Jones G."/>
            <person name="Ransome R.D."/>
            <person name="Dechmann D.K.N."/>
            <person name="Locatelli A.G."/>
            <person name="Puechmaille S.J."/>
            <person name="Fedrigo O."/>
            <person name="Jarvis E.D."/>
            <person name="Hiller M."/>
            <person name="Vernes S.C."/>
            <person name="Myers E.W."/>
            <person name="Teeling E.C."/>
        </authorList>
    </citation>
    <scope>NUCLEOTIDE SEQUENCE [LARGE SCALE GENOMIC DNA]</scope>
    <source>
        <strain evidence="2">MRouAeg1</strain>
        <tissue evidence="2">Muscle</tissue>
    </source>
</reference>
<dbReference type="Proteomes" id="UP000593571">
    <property type="component" value="Unassembled WGS sequence"/>
</dbReference>
<feature type="compositionally biased region" description="Basic residues" evidence="1">
    <location>
        <begin position="78"/>
        <end position="87"/>
    </location>
</feature>
<feature type="region of interest" description="Disordered" evidence="1">
    <location>
        <begin position="1"/>
        <end position="120"/>
    </location>
</feature>
<sequence>MQRLPATHHLPRIRHQTEGTGGHVSLCDRPGPGPGGGGGRGAVHPDSRVQAEDWGEQGSTVGPAVWEGSAPPLPRAGTRLHPHRREKQHCGRAGQEGPRAPHIPALNSLDPREPRCRGRT</sequence>
<accession>A0A7J8H0P4</accession>
<organism evidence="2 3">
    <name type="scientific">Rousettus aegyptiacus</name>
    <name type="common">Egyptian fruit bat</name>
    <name type="synonym">Pteropus aegyptiacus</name>
    <dbReference type="NCBI Taxonomy" id="9407"/>
    <lineage>
        <taxon>Eukaryota</taxon>
        <taxon>Metazoa</taxon>
        <taxon>Chordata</taxon>
        <taxon>Craniata</taxon>
        <taxon>Vertebrata</taxon>
        <taxon>Euteleostomi</taxon>
        <taxon>Mammalia</taxon>
        <taxon>Eutheria</taxon>
        <taxon>Laurasiatheria</taxon>
        <taxon>Chiroptera</taxon>
        <taxon>Yinpterochiroptera</taxon>
        <taxon>Pteropodoidea</taxon>
        <taxon>Pteropodidae</taxon>
        <taxon>Rousettinae</taxon>
        <taxon>Rousettus</taxon>
    </lineage>
</organism>
<dbReference type="EMBL" id="JACASE010000005">
    <property type="protein sequence ID" value="KAF6465738.1"/>
    <property type="molecule type" value="Genomic_DNA"/>
</dbReference>
<evidence type="ECO:0000313" key="2">
    <source>
        <dbReference type="EMBL" id="KAF6465738.1"/>
    </source>
</evidence>
<protein>
    <submittedName>
        <fullName evidence="2">Uncharacterized protein</fullName>
    </submittedName>
</protein>